<evidence type="ECO:0000256" key="7">
    <source>
        <dbReference type="ARBA" id="ARBA00044712"/>
    </source>
</evidence>
<feature type="compositionally biased region" description="Gly residues" evidence="8">
    <location>
        <begin position="38"/>
        <end position="49"/>
    </location>
</feature>
<keyword evidence="3" id="KW-0808">Transferase</keyword>
<keyword evidence="2" id="KW-0489">Methyltransferase</keyword>
<feature type="compositionally biased region" description="Polar residues" evidence="8">
    <location>
        <begin position="1"/>
        <end position="12"/>
    </location>
</feature>
<dbReference type="InterPro" id="IPR039753">
    <property type="entry name" value="RG7MT1"/>
</dbReference>
<dbReference type="PANTHER" id="PTHR12189">
    <property type="entry name" value="MRNA GUANINE-7- METHYLTRANSFERASE"/>
    <property type="match status" value="1"/>
</dbReference>
<reference evidence="11" key="2">
    <citation type="submission" date="2025-08" db="UniProtKB">
        <authorList>
            <consortium name="RefSeq"/>
        </authorList>
    </citation>
    <scope>IDENTIFICATION</scope>
    <source>
        <strain evidence="11">S238N-H82</strain>
        <tissue evidence="11">Testes</tissue>
    </source>
</reference>
<dbReference type="Gene3D" id="3.40.50.150">
    <property type="entry name" value="Vaccinia Virus protein VP39"/>
    <property type="match status" value="1"/>
</dbReference>
<proteinExistence type="predicted"/>
<gene>
    <name evidence="11" type="primary">LOC118417757</name>
</gene>
<dbReference type="GO" id="GO:0006370">
    <property type="term" value="P:7-methylguanosine mRNA capping"/>
    <property type="evidence" value="ECO:0000318"/>
    <property type="project" value="GO_Central"/>
</dbReference>
<evidence type="ECO:0000259" key="9">
    <source>
        <dbReference type="PROSITE" id="PS51562"/>
    </source>
</evidence>
<comment type="catalytic activity">
    <reaction evidence="7">
        <text>a 5'-end (5'-triphosphoguanosine)-ribonucleoside in mRNA + S-adenosyl-L-methionine = a 5'-end (N(7)-methyl 5'-triphosphoguanosine)-ribonucleoside in mRNA + S-adenosyl-L-homocysteine</text>
        <dbReference type="Rhea" id="RHEA:67008"/>
        <dbReference type="Rhea" id="RHEA-COMP:17166"/>
        <dbReference type="Rhea" id="RHEA-COMP:17167"/>
        <dbReference type="ChEBI" id="CHEBI:57856"/>
        <dbReference type="ChEBI" id="CHEBI:59789"/>
        <dbReference type="ChEBI" id="CHEBI:156461"/>
        <dbReference type="ChEBI" id="CHEBI:167617"/>
        <dbReference type="EC" id="2.1.1.56"/>
    </reaction>
</comment>
<keyword evidence="6" id="KW-0506">mRNA capping</keyword>
<dbReference type="Proteomes" id="UP000001554">
    <property type="component" value="Chromosome 6"/>
</dbReference>
<dbReference type="GO" id="GO:0005634">
    <property type="term" value="C:nucleus"/>
    <property type="evidence" value="ECO:0000318"/>
    <property type="project" value="GO_Central"/>
</dbReference>
<name>A0A9J7MUE7_BRAFL</name>
<evidence type="ECO:0000256" key="2">
    <source>
        <dbReference type="ARBA" id="ARBA00022603"/>
    </source>
</evidence>
<reference evidence="10" key="1">
    <citation type="journal article" date="2020" name="Nat. Ecol. Evol.">
        <title>Deeply conserved synteny resolves early events in vertebrate evolution.</title>
        <authorList>
            <person name="Simakov O."/>
            <person name="Marletaz F."/>
            <person name="Yue J.X."/>
            <person name="O'Connell B."/>
            <person name="Jenkins J."/>
            <person name="Brandt A."/>
            <person name="Calef R."/>
            <person name="Tung C.H."/>
            <person name="Huang T.K."/>
            <person name="Schmutz J."/>
            <person name="Satoh N."/>
            <person name="Yu J.K."/>
            <person name="Putnam N.H."/>
            <person name="Green R.E."/>
            <person name="Rokhsar D.S."/>
        </authorList>
    </citation>
    <scope>NUCLEOTIDE SEQUENCE [LARGE SCALE GENOMIC DNA]</scope>
    <source>
        <strain evidence="10">S238N-H82</strain>
    </source>
</reference>
<feature type="domain" description="MRNA cap 0 methyltransferase" evidence="9">
    <location>
        <begin position="103"/>
        <end position="424"/>
    </location>
</feature>
<dbReference type="CDD" id="cd02440">
    <property type="entry name" value="AdoMet_MTases"/>
    <property type="match status" value="1"/>
</dbReference>
<dbReference type="PROSITE" id="PS51562">
    <property type="entry name" value="RNA_CAP0_MT"/>
    <property type="match status" value="1"/>
</dbReference>
<evidence type="ECO:0000256" key="6">
    <source>
        <dbReference type="ARBA" id="ARBA00023042"/>
    </source>
</evidence>
<dbReference type="InterPro" id="IPR029063">
    <property type="entry name" value="SAM-dependent_MTases_sf"/>
</dbReference>
<sequence>MKCNVSSGSTFYHNKMAENTEGPAEVTGNLGKEEDAGPAGGGGAGGGGENLKRKAEDAGVLPQEPDPTKRLRQEGGAGSQLTPQVAQHYNRLEEKGLAHRNQSRIFHLRNFNNWIKSMLIADTLRRLRADSPGGRLCVLDLGVGKGGDLLKWKKGGIDHLVCADLAETSVQQCEERYRSMAGREGRGPRVFSAEFIAADCAKEDLSRRYRDPDTTFDLVSCQFVLHYSFESHAQADRMLRNAGERLRPGGYFIGTTPDGYELVRRLQAAEGLSFGNSIYSITFQQKEDFPLFGCQYDFHLEGVVDCPEFLVYFPLLEKMAERYGLRLVYRQTFAEFFQQQVTQGEGRGLLERMKALETYPPHEGQELASSDPEDYAHARARLEELRSKGEGGDRGTPEHPRVGTLSLAEWEATSLYLVYCFQKVEENKDNSTSNQPQPPETSQNQSQPPETSQTSQ</sequence>
<dbReference type="InterPro" id="IPR004971">
    <property type="entry name" value="mRNA_G-N7_MeTrfase_dom"/>
</dbReference>
<dbReference type="GO" id="GO:0003723">
    <property type="term" value="F:RNA binding"/>
    <property type="evidence" value="ECO:0007669"/>
    <property type="project" value="UniProtKB-KW"/>
</dbReference>
<evidence type="ECO:0000256" key="8">
    <source>
        <dbReference type="SAM" id="MobiDB-lite"/>
    </source>
</evidence>
<evidence type="ECO:0000313" key="11">
    <source>
        <dbReference type="RefSeq" id="XP_035679355.1"/>
    </source>
</evidence>
<evidence type="ECO:0000256" key="5">
    <source>
        <dbReference type="ARBA" id="ARBA00022884"/>
    </source>
</evidence>
<evidence type="ECO:0000313" key="10">
    <source>
        <dbReference type="Proteomes" id="UP000001554"/>
    </source>
</evidence>
<dbReference type="OrthoDB" id="10248867at2759"/>
<keyword evidence="4" id="KW-0949">S-adenosyl-L-methionine</keyword>
<organism evidence="10 11">
    <name type="scientific">Branchiostoma floridae</name>
    <name type="common">Florida lancelet</name>
    <name type="synonym">Amphioxus</name>
    <dbReference type="NCBI Taxonomy" id="7739"/>
    <lineage>
        <taxon>Eukaryota</taxon>
        <taxon>Metazoa</taxon>
        <taxon>Chordata</taxon>
        <taxon>Cephalochordata</taxon>
        <taxon>Leptocardii</taxon>
        <taxon>Amphioxiformes</taxon>
        <taxon>Branchiostomatidae</taxon>
        <taxon>Branchiostoma</taxon>
    </lineage>
</organism>
<dbReference type="GO" id="GO:0004482">
    <property type="term" value="F:mRNA 5'-cap (guanine-N7-)-methyltransferase activity"/>
    <property type="evidence" value="ECO:0000318"/>
    <property type="project" value="GO_Central"/>
</dbReference>
<feature type="compositionally biased region" description="Low complexity" evidence="8">
    <location>
        <begin position="441"/>
        <end position="456"/>
    </location>
</feature>
<evidence type="ECO:0000256" key="4">
    <source>
        <dbReference type="ARBA" id="ARBA00022691"/>
    </source>
</evidence>
<evidence type="ECO:0000256" key="3">
    <source>
        <dbReference type="ARBA" id="ARBA00022679"/>
    </source>
</evidence>
<keyword evidence="6" id="KW-0507">mRNA processing</keyword>
<protein>
    <recommendedName>
        <fullName evidence="1">mRNA (guanine-N(7))-methyltransferase</fullName>
        <ecNumber evidence="1">2.1.1.56</ecNumber>
    </recommendedName>
</protein>
<dbReference type="Pfam" id="PF03291">
    <property type="entry name" value="mRNA_G-N7_MeTrfase"/>
    <property type="match status" value="1"/>
</dbReference>
<dbReference type="KEGG" id="bfo:118417757"/>
<feature type="region of interest" description="Disordered" evidence="8">
    <location>
        <begin position="1"/>
        <end position="83"/>
    </location>
</feature>
<feature type="region of interest" description="Disordered" evidence="8">
    <location>
        <begin position="427"/>
        <end position="456"/>
    </location>
</feature>
<evidence type="ECO:0000256" key="1">
    <source>
        <dbReference type="ARBA" id="ARBA00011926"/>
    </source>
</evidence>
<dbReference type="GeneID" id="118417757"/>
<keyword evidence="5" id="KW-0694">RNA-binding</keyword>
<dbReference type="RefSeq" id="XP_035679355.1">
    <property type="nucleotide sequence ID" value="XM_035823462.1"/>
</dbReference>
<dbReference type="EC" id="2.1.1.56" evidence="1"/>
<keyword evidence="10" id="KW-1185">Reference proteome</keyword>
<accession>A0A9J7MUE7</accession>
<dbReference type="OMA" id="LITGDCF"/>
<dbReference type="AlphaFoldDB" id="A0A9J7MUE7"/>
<dbReference type="PANTHER" id="PTHR12189:SF2">
    <property type="entry name" value="MRNA CAP GUANINE-N7 METHYLTRANSFERASE"/>
    <property type="match status" value="1"/>
</dbReference>
<dbReference type="SUPFAM" id="SSF53335">
    <property type="entry name" value="S-adenosyl-L-methionine-dependent methyltransferases"/>
    <property type="match status" value="1"/>
</dbReference>